<keyword evidence="3" id="KW-1185">Reference proteome</keyword>
<keyword evidence="1" id="KW-1133">Transmembrane helix</keyword>
<dbReference type="Proteomes" id="UP000225886">
    <property type="component" value="Segment"/>
</dbReference>
<proteinExistence type="predicted"/>
<dbReference type="RefSeq" id="YP_009791154.1">
    <property type="nucleotide sequence ID" value="NC_047837.1"/>
</dbReference>
<evidence type="ECO:0000313" key="3">
    <source>
        <dbReference type="Proteomes" id="UP000225886"/>
    </source>
</evidence>
<protein>
    <submittedName>
        <fullName evidence="2">Structural protein</fullName>
    </submittedName>
</protein>
<dbReference type="GeneID" id="54981324"/>
<reference evidence="2 3" key="1">
    <citation type="journal article" date="2017" name="Proc. Natl. Acad. Sci. U.S.A.">
        <title>Virus found in a boreal lake links ssDNA and dsDNA viruses.</title>
        <authorList>
            <person name="Laanto E."/>
            <person name="Mantynen S."/>
            <person name="De Colibus L."/>
            <person name="Marjakangas J."/>
            <person name="Gillum A."/>
            <person name="Stuart D.I."/>
            <person name="Ravantti J.J."/>
            <person name="Huiskonen J.T."/>
            <person name="Sundberg L.R."/>
        </authorList>
    </citation>
    <scope>NUCLEOTIDE SEQUENCE [LARGE SCALE GENOMIC DNA]</scope>
</reference>
<evidence type="ECO:0000313" key="2">
    <source>
        <dbReference type="EMBL" id="ASQ41217.1"/>
    </source>
</evidence>
<keyword evidence="1" id="KW-0472">Membrane</keyword>
<evidence type="ECO:0000256" key="1">
    <source>
        <dbReference type="SAM" id="Phobius"/>
    </source>
</evidence>
<feature type="transmembrane region" description="Helical" evidence="1">
    <location>
        <begin position="15"/>
        <end position="33"/>
    </location>
</feature>
<organism evidence="2 3">
    <name type="scientific">Flavobacterium phage FLiP</name>
    <dbReference type="NCBI Taxonomy" id="2023716"/>
    <lineage>
        <taxon>Viruses</taxon>
        <taxon>Varidnaviria</taxon>
        <taxon>Abadenavirae</taxon>
        <taxon>Produgelaviricota</taxon>
        <taxon>Ainoaviricetes</taxon>
        <taxon>Lautamovirales</taxon>
        <taxon>Finnlakeviridae</taxon>
        <taxon>Finnlakevirus</taxon>
        <taxon>Finnlakevirus FLiP</taxon>
    </lineage>
</organism>
<sequence length="158" mass="17934">MKILDKFAVNFQRGGIPFLIFIAVGAFALYKIVKSIIPKEQSPEEMAHEEIQESVSNQVGVKDKITTQDKIIANRIYELCNTFWTKFNSAEMLKCAEYFTSATVTKRVFSAYGVREISHLWFSGDKKNLVETIQGGQWGVDSPVRVKFDKIFKNANLG</sequence>
<dbReference type="EMBL" id="MF361639">
    <property type="protein sequence ID" value="ASQ41217.1"/>
    <property type="molecule type" value="Genomic_DNA"/>
</dbReference>
<dbReference type="KEGG" id="vg:54981324"/>
<name>A0A222NP81_9VIRU</name>
<accession>A0A222NP81</accession>
<keyword evidence="1" id="KW-0812">Transmembrane</keyword>